<sequence>MRKYKQEPYTVPPWIYNAIQVLRPVERLTVSEWAAKYRVLPDGNAIPGPWSNSVTPYLVEIMDAFSDDMVEEIVFVKPTQVGGTSAMENMLGSLIAQDPAPAMVVYPSDDLAERTTESKLEPMVKSCKVLADKWRKNDSKKLALKFSDMTVYLTGANSPADLASTNIRYLFLDEVDKFPGASKKEADPVSLARERTKTFFNRKIFMASTPTLKTGHIWKAKEAAEAEKHYFVPCPHCGQYIELKFGCLKWPSKDDVPENTDRAEMAVYVCQACGAVITDQDKGKMLRAGRWQAVKQRTKNPKSVAFWLNTLYSPFTRFSDIAREFMRSKDDPELLHNFTNSWLAEPWEDTKLKTNAELVMERQTETPEWTLPPWTKLITGGIDVQENCLYWTIRAWGDYMTSQNVAHGQALSMAEVEKAMNVEFSLPNGDTAMVNLALMDSGDQTDEVYEFCAINSDWVLPCKGTSTMLSHYRLSVVNKAGSKAHGMTLVLVDGGKYKDQIAARMRKPNGTGSWQVYKDCDMEYAEQVTAEHKVTERSGGKEVQKWVLKSSHADNHYLDCEVYAAAAADVMGVRSLYLKSVEGQAAAPEPRKPAKQEPQQSQEENWINQNDTWI</sequence>
<dbReference type="PANTHER" id="PTHR34413">
    <property type="entry name" value="PROPHAGE TAIL FIBER ASSEMBLY PROTEIN HOMOLOG TFAE-RELATED-RELATED"/>
    <property type="match status" value="1"/>
</dbReference>
<organism evidence="4 5">
    <name type="scientific">Pusillibacter faecalis</name>
    <dbReference type="NCBI Taxonomy" id="2714358"/>
    <lineage>
        <taxon>Bacteria</taxon>
        <taxon>Bacillati</taxon>
        <taxon>Bacillota</taxon>
        <taxon>Clostridia</taxon>
        <taxon>Eubacteriales</taxon>
        <taxon>Oscillospiraceae</taxon>
        <taxon>Pusillibacter</taxon>
    </lineage>
</organism>
<dbReference type="PANTHER" id="PTHR34413:SF2">
    <property type="entry name" value="PROPHAGE TAIL FIBER ASSEMBLY PROTEIN HOMOLOG TFAE-RELATED"/>
    <property type="match status" value="1"/>
</dbReference>
<dbReference type="GO" id="GO:0004519">
    <property type="term" value="F:endonuclease activity"/>
    <property type="evidence" value="ECO:0007669"/>
    <property type="project" value="InterPro"/>
</dbReference>
<feature type="region of interest" description="Disordered" evidence="1">
    <location>
        <begin position="583"/>
        <end position="614"/>
    </location>
</feature>
<evidence type="ECO:0000313" key="4">
    <source>
        <dbReference type="EMBL" id="BCK82989.1"/>
    </source>
</evidence>
<keyword evidence="5" id="KW-1185">Reference proteome</keyword>
<evidence type="ECO:0000256" key="1">
    <source>
        <dbReference type="SAM" id="MobiDB-lite"/>
    </source>
</evidence>
<gene>
    <name evidence="4" type="ORF">MM59RIKEN_03080</name>
</gene>
<feature type="domain" description="Phage terminase large subunit GpA ATPase" evidence="2">
    <location>
        <begin position="45"/>
        <end position="291"/>
    </location>
</feature>
<dbReference type="GO" id="GO:0016887">
    <property type="term" value="F:ATP hydrolysis activity"/>
    <property type="evidence" value="ECO:0007669"/>
    <property type="project" value="InterPro"/>
</dbReference>
<dbReference type="InterPro" id="IPR046454">
    <property type="entry name" value="GpA_endonuclease"/>
</dbReference>
<dbReference type="InterPro" id="IPR027417">
    <property type="entry name" value="P-loop_NTPase"/>
</dbReference>
<reference evidence="4" key="1">
    <citation type="submission" date="2020-09" db="EMBL/GenBank/DDBJ databases">
        <title>New species isolated from human feces.</title>
        <authorList>
            <person name="Kitahara M."/>
            <person name="Shigeno Y."/>
            <person name="Shime M."/>
            <person name="Matsumoto Y."/>
            <person name="Nakamura S."/>
            <person name="Motooka D."/>
            <person name="Fukuoka S."/>
            <person name="Nishikawa H."/>
            <person name="Benno Y."/>
        </authorList>
    </citation>
    <scope>NUCLEOTIDE SEQUENCE</scope>
    <source>
        <strain evidence="4">MM59</strain>
    </source>
</reference>
<dbReference type="EMBL" id="AP023420">
    <property type="protein sequence ID" value="BCK82989.1"/>
    <property type="molecule type" value="Genomic_DNA"/>
</dbReference>
<protein>
    <submittedName>
        <fullName evidence="4">Terminase</fullName>
    </submittedName>
</protein>
<proteinExistence type="predicted"/>
<dbReference type="KEGG" id="pfaa:MM59RIKEN_03080"/>
<dbReference type="Gene3D" id="3.40.50.300">
    <property type="entry name" value="P-loop containing nucleotide triphosphate hydrolases"/>
    <property type="match status" value="1"/>
</dbReference>
<evidence type="ECO:0000259" key="3">
    <source>
        <dbReference type="Pfam" id="PF20454"/>
    </source>
</evidence>
<dbReference type="InterPro" id="IPR046453">
    <property type="entry name" value="GpA_ATPase"/>
</dbReference>
<dbReference type="Pfam" id="PF20454">
    <property type="entry name" value="GpA_nuclease"/>
    <property type="match status" value="1"/>
</dbReference>
<dbReference type="InterPro" id="IPR051220">
    <property type="entry name" value="TFA_Chaperone"/>
</dbReference>
<dbReference type="Pfam" id="PF05876">
    <property type="entry name" value="GpA_ATPase"/>
    <property type="match status" value="1"/>
</dbReference>
<dbReference type="Proteomes" id="UP000679848">
    <property type="component" value="Chromosome"/>
</dbReference>
<dbReference type="RefSeq" id="WP_213542540.1">
    <property type="nucleotide sequence ID" value="NZ_AP023420.1"/>
</dbReference>
<name>A0A810Q3U0_9FIRM</name>
<feature type="domain" description="Terminase large subunit GpA endonuclease" evidence="3">
    <location>
        <begin position="304"/>
        <end position="574"/>
    </location>
</feature>
<evidence type="ECO:0000259" key="2">
    <source>
        <dbReference type="Pfam" id="PF05876"/>
    </source>
</evidence>
<accession>A0A810Q3U0</accession>
<evidence type="ECO:0000313" key="5">
    <source>
        <dbReference type="Proteomes" id="UP000679848"/>
    </source>
</evidence>
<dbReference type="AlphaFoldDB" id="A0A810Q3U0"/>
<feature type="compositionally biased region" description="Polar residues" evidence="1">
    <location>
        <begin position="597"/>
        <end position="614"/>
    </location>
</feature>